<feature type="compositionally biased region" description="Basic and acidic residues" evidence="1">
    <location>
        <begin position="146"/>
        <end position="160"/>
    </location>
</feature>
<feature type="compositionally biased region" description="Polar residues" evidence="1">
    <location>
        <begin position="161"/>
        <end position="173"/>
    </location>
</feature>
<feature type="region of interest" description="Disordered" evidence="1">
    <location>
        <begin position="208"/>
        <end position="234"/>
    </location>
</feature>
<feature type="compositionally biased region" description="Polar residues" evidence="1">
    <location>
        <begin position="119"/>
        <end position="132"/>
    </location>
</feature>
<dbReference type="Proteomes" id="UP001066276">
    <property type="component" value="Chromosome 6"/>
</dbReference>
<feature type="region of interest" description="Disordered" evidence="1">
    <location>
        <begin position="1"/>
        <end position="28"/>
    </location>
</feature>
<comment type="caution">
    <text evidence="2">The sequence shown here is derived from an EMBL/GenBank/DDBJ whole genome shotgun (WGS) entry which is preliminary data.</text>
</comment>
<gene>
    <name evidence="2" type="ORF">NDU88_004784</name>
</gene>
<evidence type="ECO:0000256" key="1">
    <source>
        <dbReference type="SAM" id="MobiDB-lite"/>
    </source>
</evidence>
<sequence>MAPKNTRIAGEKAEKGGGVTIEGRATGGVRQTRAKDGTYFCSAGRRSATGPSKSSSKTSRGALKDGLSMGRVVQPDQRAKSRPQLTIPNFFGNSSQEIVNTEPLPPLEGTLINAKDNQELANASGERSQVNVELSADQDADMPLTQEEKQLDEPRRRIEQTEGTTGATTNVGMQPQADIPNEDTQDICGIVDEPLKSYDKETHIRNRKELSPGDGHATEGHGGEIRKTEWGGKSIDWSKDGAGKLYTLTEDSEAISSGCNPSDDKEAIQLALRAYHEIQAQWVKQQQRQRRHTKPRSELATGCWQFEKVCCDSQMGLFRDQPF</sequence>
<proteinExistence type="predicted"/>
<feature type="region of interest" description="Disordered" evidence="1">
    <location>
        <begin position="40"/>
        <end position="184"/>
    </location>
</feature>
<keyword evidence="3" id="KW-1185">Reference proteome</keyword>
<feature type="compositionally biased region" description="Polar residues" evidence="1">
    <location>
        <begin position="83"/>
        <end position="99"/>
    </location>
</feature>
<evidence type="ECO:0000313" key="2">
    <source>
        <dbReference type="EMBL" id="KAJ1138398.1"/>
    </source>
</evidence>
<feature type="compositionally biased region" description="Polar residues" evidence="1">
    <location>
        <begin position="49"/>
        <end position="59"/>
    </location>
</feature>
<name>A0AAV7QDP0_PLEWA</name>
<protein>
    <submittedName>
        <fullName evidence="2">Uncharacterized protein</fullName>
    </submittedName>
</protein>
<reference evidence="2" key="1">
    <citation type="journal article" date="2022" name="bioRxiv">
        <title>Sequencing and chromosome-scale assembly of the giantPleurodeles waltlgenome.</title>
        <authorList>
            <person name="Brown T."/>
            <person name="Elewa A."/>
            <person name="Iarovenko S."/>
            <person name="Subramanian E."/>
            <person name="Araus A.J."/>
            <person name="Petzold A."/>
            <person name="Susuki M."/>
            <person name="Suzuki K.-i.T."/>
            <person name="Hayashi T."/>
            <person name="Toyoda A."/>
            <person name="Oliveira C."/>
            <person name="Osipova E."/>
            <person name="Leigh N.D."/>
            <person name="Simon A."/>
            <person name="Yun M.H."/>
        </authorList>
    </citation>
    <scope>NUCLEOTIDE SEQUENCE</scope>
    <source>
        <strain evidence="2">20211129_DDA</strain>
        <tissue evidence="2">Liver</tissue>
    </source>
</reference>
<accession>A0AAV7QDP0</accession>
<dbReference type="AlphaFoldDB" id="A0AAV7QDP0"/>
<dbReference type="EMBL" id="JANPWB010000010">
    <property type="protein sequence ID" value="KAJ1138398.1"/>
    <property type="molecule type" value="Genomic_DNA"/>
</dbReference>
<organism evidence="2 3">
    <name type="scientific">Pleurodeles waltl</name>
    <name type="common">Iberian ribbed newt</name>
    <dbReference type="NCBI Taxonomy" id="8319"/>
    <lineage>
        <taxon>Eukaryota</taxon>
        <taxon>Metazoa</taxon>
        <taxon>Chordata</taxon>
        <taxon>Craniata</taxon>
        <taxon>Vertebrata</taxon>
        <taxon>Euteleostomi</taxon>
        <taxon>Amphibia</taxon>
        <taxon>Batrachia</taxon>
        <taxon>Caudata</taxon>
        <taxon>Salamandroidea</taxon>
        <taxon>Salamandridae</taxon>
        <taxon>Pleurodelinae</taxon>
        <taxon>Pleurodeles</taxon>
    </lineage>
</organism>
<evidence type="ECO:0000313" key="3">
    <source>
        <dbReference type="Proteomes" id="UP001066276"/>
    </source>
</evidence>